<dbReference type="Proteomes" id="UP000179243">
    <property type="component" value="Unassembled WGS sequence"/>
</dbReference>
<feature type="transmembrane region" description="Helical" evidence="6">
    <location>
        <begin position="90"/>
        <end position="109"/>
    </location>
</feature>
<dbReference type="Gene3D" id="3.40.50.2000">
    <property type="entry name" value="Glycogen Phosphorylase B"/>
    <property type="match status" value="1"/>
</dbReference>
<evidence type="ECO:0000313" key="8">
    <source>
        <dbReference type="Proteomes" id="UP000179243"/>
    </source>
</evidence>
<name>A0A1F7F4T1_UNCRA</name>
<evidence type="ECO:0000256" key="3">
    <source>
        <dbReference type="ARBA" id="ARBA00022824"/>
    </source>
</evidence>
<accession>A0A1F7F4T1</accession>
<evidence type="ECO:0000256" key="4">
    <source>
        <dbReference type="ARBA" id="ARBA00022989"/>
    </source>
</evidence>
<keyword evidence="2 6" id="KW-0812">Transmembrane</keyword>
<keyword evidence="4 6" id="KW-1133">Transmembrane helix</keyword>
<dbReference type="EMBL" id="MFYX01000123">
    <property type="protein sequence ID" value="OGK01588.1"/>
    <property type="molecule type" value="Genomic_DNA"/>
</dbReference>
<sequence>MPDKKRIVFITSGGGHLDQALCLVPGFKDCDILVATYAQDMTNTIEETLPGIRVRRITYLSKKINAMLACQLCINFFQFLAILVSFRPHVIISTGSEIACPAFFAALLFSRAQRIHIETVERVATLSLTGKVMRMLAQRIFVQWPKLIPMAGLKSIYMGRIC</sequence>
<dbReference type="PANTHER" id="PTHR12154">
    <property type="entry name" value="GLYCOSYL TRANSFERASE-RELATED"/>
    <property type="match status" value="1"/>
</dbReference>
<reference evidence="7 8" key="1">
    <citation type="journal article" date="2016" name="Nat. Commun.">
        <title>Thousands of microbial genomes shed light on interconnected biogeochemical processes in an aquifer system.</title>
        <authorList>
            <person name="Anantharaman K."/>
            <person name="Brown C.T."/>
            <person name="Hug L.A."/>
            <person name="Sharon I."/>
            <person name="Castelle C.J."/>
            <person name="Probst A.J."/>
            <person name="Thomas B.C."/>
            <person name="Singh A."/>
            <person name="Wilkins M.J."/>
            <person name="Karaoz U."/>
            <person name="Brodie E.L."/>
            <person name="Williams K.H."/>
            <person name="Hubbard S.S."/>
            <person name="Banfield J.F."/>
        </authorList>
    </citation>
    <scope>NUCLEOTIDE SEQUENCE [LARGE SCALE GENOMIC DNA]</scope>
</reference>
<evidence type="ECO:0000256" key="6">
    <source>
        <dbReference type="SAM" id="Phobius"/>
    </source>
</evidence>
<dbReference type="PANTHER" id="PTHR12154:SF4">
    <property type="entry name" value="UDP-N-ACETYLGLUCOSAMINE TRANSFERASE SUBUNIT ALG14 HOMOLOG"/>
    <property type="match status" value="1"/>
</dbReference>
<proteinExistence type="predicted"/>
<dbReference type="Pfam" id="PF08660">
    <property type="entry name" value="Alg14"/>
    <property type="match status" value="1"/>
</dbReference>
<keyword evidence="5 6" id="KW-0472">Membrane</keyword>
<evidence type="ECO:0000313" key="7">
    <source>
        <dbReference type="EMBL" id="OGK01588.1"/>
    </source>
</evidence>
<organism evidence="7 8">
    <name type="scientific">Candidatus Raymondbacteria bacterium RIFOXYD12_FULL_49_13</name>
    <dbReference type="NCBI Taxonomy" id="1817890"/>
    <lineage>
        <taxon>Bacteria</taxon>
        <taxon>Raymondiibacteriota</taxon>
    </lineage>
</organism>
<dbReference type="InterPro" id="IPR013969">
    <property type="entry name" value="Oligosacch_biosynth_Alg14"/>
</dbReference>
<dbReference type="GO" id="GO:0006488">
    <property type="term" value="P:dolichol-linked oligosaccharide biosynthetic process"/>
    <property type="evidence" value="ECO:0007669"/>
    <property type="project" value="InterPro"/>
</dbReference>
<gene>
    <name evidence="7" type="ORF">A2519_05965</name>
</gene>
<dbReference type="AlphaFoldDB" id="A0A1F7F4T1"/>
<dbReference type="GO" id="GO:0004577">
    <property type="term" value="F:N-acetylglucosaminyldiphosphodolichol N-acetylglucosaminyltransferase activity"/>
    <property type="evidence" value="ECO:0007669"/>
    <property type="project" value="TreeGrafter"/>
</dbReference>
<evidence type="ECO:0008006" key="9">
    <source>
        <dbReference type="Google" id="ProtNLM"/>
    </source>
</evidence>
<keyword evidence="3" id="KW-0256">Endoplasmic reticulum</keyword>
<comment type="caution">
    <text evidence="7">The sequence shown here is derived from an EMBL/GenBank/DDBJ whole genome shotgun (WGS) entry which is preliminary data.</text>
</comment>
<comment type="subcellular location">
    <subcellularLocation>
        <location evidence="1">Endoplasmic reticulum membrane</location>
        <topology evidence="1">Single-pass membrane protein</topology>
    </subcellularLocation>
</comment>
<protein>
    <recommendedName>
        <fullName evidence="9">Polysaccharide biosynthesis protein</fullName>
    </recommendedName>
</protein>
<feature type="transmembrane region" description="Helical" evidence="6">
    <location>
        <begin position="64"/>
        <end position="84"/>
    </location>
</feature>
<evidence type="ECO:0000256" key="1">
    <source>
        <dbReference type="ARBA" id="ARBA00004389"/>
    </source>
</evidence>
<evidence type="ECO:0000256" key="2">
    <source>
        <dbReference type="ARBA" id="ARBA00022692"/>
    </source>
</evidence>
<evidence type="ECO:0000256" key="5">
    <source>
        <dbReference type="ARBA" id="ARBA00023136"/>
    </source>
</evidence>
<dbReference type="SUPFAM" id="SSF53756">
    <property type="entry name" value="UDP-Glycosyltransferase/glycogen phosphorylase"/>
    <property type="match status" value="1"/>
</dbReference>